<protein>
    <submittedName>
        <fullName evidence="2">Dyp-type peroxidase</fullName>
    </submittedName>
</protein>
<name>A0A7H0IP83_9ACTN</name>
<evidence type="ECO:0000313" key="2">
    <source>
        <dbReference type="EMBL" id="QNP74599.1"/>
    </source>
</evidence>
<evidence type="ECO:0000259" key="1">
    <source>
        <dbReference type="Pfam" id="PF20628"/>
    </source>
</evidence>
<gene>
    <name evidence="2" type="ORF">IAG44_37540</name>
</gene>
<dbReference type="InterPro" id="IPR048328">
    <property type="entry name" value="Dyp_perox_C"/>
</dbReference>
<reference evidence="2 3" key="1">
    <citation type="submission" date="2020-08" db="EMBL/GenBank/DDBJ databases">
        <title>A novel species.</title>
        <authorList>
            <person name="Gao J."/>
        </authorList>
    </citation>
    <scope>NUCLEOTIDE SEQUENCE [LARGE SCALE GENOMIC DNA]</scope>
    <source>
        <strain evidence="2 3">CRXT-G-22</strain>
    </source>
</reference>
<dbReference type="Proteomes" id="UP000516052">
    <property type="component" value="Chromosome"/>
</dbReference>
<keyword evidence="2" id="KW-0575">Peroxidase</keyword>
<organism evidence="2 3">
    <name type="scientific">Streptomyces roseirectus</name>
    <dbReference type="NCBI Taxonomy" id="2768066"/>
    <lineage>
        <taxon>Bacteria</taxon>
        <taxon>Bacillati</taxon>
        <taxon>Actinomycetota</taxon>
        <taxon>Actinomycetes</taxon>
        <taxon>Kitasatosporales</taxon>
        <taxon>Streptomycetaceae</taxon>
        <taxon>Streptomyces</taxon>
    </lineage>
</organism>
<dbReference type="KEGG" id="sroi:IAG44_37540"/>
<proteinExistence type="predicted"/>
<keyword evidence="3" id="KW-1185">Reference proteome</keyword>
<accession>A0A7H0IP83</accession>
<evidence type="ECO:0000313" key="3">
    <source>
        <dbReference type="Proteomes" id="UP000516052"/>
    </source>
</evidence>
<dbReference type="EMBL" id="CP060828">
    <property type="protein sequence ID" value="QNP74599.1"/>
    <property type="molecule type" value="Genomic_DNA"/>
</dbReference>
<dbReference type="InterPro" id="IPR011008">
    <property type="entry name" value="Dimeric_a/b-barrel"/>
</dbReference>
<sequence length="61" mass="6753">MKIQCLLAYARVPEVPETMPRRMFLGTRDTGPDPILDFSEAVTGTLFCVPPVDFLKGLAAR</sequence>
<dbReference type="AlphaFoldDB" id="A0A7H0IP83"/>
<dbReference type="Pfam" id="PF20628">
    <property type="entry name" value="Dyp_perox_C"/>
    <property type="match status" value="1"/>
</dbReference>
<feature type="domain" description="Dyp-type peroxidase C-terminal" evidence="1">
    <location>
        <begin position="7"/>
        <end position="53"/>
    </location>
</feature>
<dbReference type="GO" id="GO:0004601">
    <property type="term" value="F:peroxidase activity"/>
    <property type="evidence" value="ECO:0007669"/>
    <property type="project" value="UniProtKB-KW"/>
</dbReference>
<keyword evidence="2" id="KW-0560">Oxidoreductase</keyword>
<dbReference type="SUPFAM" id="SSF54909">
    <property type="entry name" value="Dimeric alpha+beta barrel"/>
    <property type="match status" value="1"/>
</dbReference>